<protein>
    <submittedName>
        <fullName evidence="3">Uncharacterized protein</fullName>
    </submittedName>
</protein>
<dbReference type="RefSeq" id="WP_191805684.1">
    <property type="nucleotide sequence ID" value="NZ_JACSQF010000022.1"/>
</dbReference>
<dbReference type="Proteomes" id="UP000655570">
    <property type="component" value="Unassembled WGS sequence"/>
</dbReference>
<keyword evidence="4" id="KW-1185">Reference proteome</keyword>
<keyword evidence="2" id="KW-0812">Transmembrane</keyword>
<evidence type="ECO:0000313" key="4">
    <source>
        <dbReference type="Proteomes" id="UP000655570"/>
    </source>
</evidence>
<comment type="caution">
    <text evidence="3">The sequence shown here is derived from an EMBL/GenBank/DDBJ whole genome shotgun (WGS) entry which is preliminary data.</text>
</comment>
<proteinExistence type="predicted"/>
<name>A0ABR8U358_9CELL</name>
<reference evidence="3 4" key="1">
    <citation type="submission" date="2020-08" db="EMBL/GenBank/DDBJ databases">
        <title>A Genomic Blueprint of the Chicken Gut Microbiome.</title>
        <authorList>
            <person name="Gilroy R."/>
            <person name="Ravi A."/>
            <person name="Getino M."/>
            <person name="Pursley I."/>
            <person name="Horton D.L."/>
            <person name="Alikhan N.-F."/>
            <person name="Baker D."/>
            <person name="Gharbi K."/>
            <person name="Hall N."/>
            <person name="Watson M."/>
            <person name="Adriaenssens E.M."/>
            <person name="Foster-Nyarko E."/>
            <person name="Jarju S."/>
            <person name="Secka A."/>
            <person name="Antonio M."/>
            <person name="Oren A."/>
            <person name="Chaudhuri R."/>
            <person name="La Ragione R.M."/>
            <person name="Hildebrand F."/>
            <person name="Pallen M.J."/>
        </authorList>
    </citation>
    <scope>NUCLEOTIDE SEQUENCE [LARGE SCALE GENOMIC DNA]</scope>
    <source>
        <strain evidence="3 4">Sa2CUA9</strain>
    </source>
</reference>
<organism evidence="3 4">
    <name type="scientific">Oerskovia merdavium</name>
    <dbReference type="NCBI Taxonomy" id="2762227"/>
    <lineage>
        <taxon>Bacteria</taxon>
        <taxon>Bacillati</taxon>
        <taxon>Actinomycetota</taxon>
        <taxon>Actinomycetes</taxon>
        <taxon>Micrococcales</taxon>
        <taxon>Cellulomonadaceae</taxon>
        <taxon>Oerskovia</taxon>
    </lineage>
</organism>
<evidence type="ECO:0000256" key="2">
    <source>
        <dbReference type="SAM" id="Phobius"/>
    </source>
</evidence>
<feature type="transmembrane region" description="Helical" evidence="2">
    <location>
        <begin position="64"/>
        <end position="84"/>
    </location>
</feature>
<evidence type="ECO:0000256" key="1">
    <source>
        <dbReference type="SAM" id="MobiDB-lite"/>
    </source>
</evidence>
<feature type="region of interest" description="Disordered" evidence="1">
    <location>
        <begin position="88"/>
        <end position="107"/>
    </location>
</feature>
<evidence type="ECO:0000313" key="3">
    <source>
        <dbReference type="EMBL" id="MBD7982482.1"/>
    </source>
</evidence>
<sequence>MRPEKYDRRDGDADGWSRAVALLLGAVGVSQLIAWANRWYVVDQFARMTGTDEVVPRDVYERMATVHTTLLAAVVLLLLAFVVARAGARRAHRSSTPQTPGSDAGGR</sequence>
<accession>A0ABR8U358</accession>
<feature type="transmembrane region" description="Helical" evidence="2">
    <location>
        <begin position="20"/>
        <end position="40"/>
    </location>
</feature>
<dbReference type="EMBL" id="JACSQF010000022">
    <property type="protein sequence ID" value="MBD7982482.1"/>
    <property type="molecule type" value="Genomic_DNA"/>
</dbReference>
<gene>
    <name evidence="3" type="ORF">H9641_17430</name>
</gene>
<keyword evidence="2" id="KW-1133">Transmembrane helix</keyword>
<keyword evidence="2" id="KW-0472">Membrane</keyword>